<dbReference type="AlphaFoldDB" id="A0A194R2B9"/>
<accession>A0A194R2B9</accession>
<protein>
    <submittedName>
        <fullName evidence="2">Uncharacterized protein</fullName>
    </submittedName>
</protein>
<feature type="compositionally biased region" description="Basic and acidic residues" evidence="1">
    <location>
        <begin position="1"/>
        <end position="10"/>
    </location>
</feature>
<dbReference type="Proteomes" id="UP000053240">
    <property type="component" value="Unassembled WGS sequence"/>
</dbReference>
<name>A0A194R2B9_PAPMA</name>
<keyword evidence="3" id="KW-1185">Reference proteome</keyword>
<reference evidence="2 3" key="1">
    <citation type="journal article" date="2015" name="Nat. Commun.">
        <title>Outbred genome sequencing and CRISPR/Cas9 gene editing in butterflies.</title>
        <authorList>
            <person name="Li X."/>
            <person name="Fan D."/>
            <person name="Zhang W."/>
            <person name="Liu G."/>
            <person name="Zhang L."/>
            <person name="Zhao L."/>
            <person name="Fang X."/>
            <person name="Chen L."/>
            <person name="Dong Y."/>
            <person name="Chen Y."/>
            <person name="Ding Y."/>
            <person name="Zhao R."/>
            <person name="Feng M."/>
            <person name="Zhu Y."/>
            <person name="Feng Y."/>
            <person name="Jiang X."/>
            <person name="Zhu D."/>
            <person name="Xiang H."/>
            <person name="Feng X."/>
            <person name="Li S."/>
            <person name="Wang J."/>
            <person name="Zhang G."/>
            <person name="Kronforst M.R."/>
            <person name="Wang W."/>
        </authorList>
    </citation>
    <scope>NUCLEOTIDE SEQUENCE [LARGE SCALE GENOMIC DNA]</scope>
    <source>
        <strain evidence="2">Ya'a_city_454_Pm</strain>
        <tissue evidence="2">Whole body</tissue>
    </source>
</reference>
<gene>
    <name evidence="2" type="ORF">RR48_09779</name>
</gene>
<dbReference type="EMBL" id="KQ460855">
    <property type="protein sequence ID" value="KPJ11842.1"/>
    <property type="molecule type" value="Genomic_DNA"/>
</dbReference>
<proteinExistence type="predicted"/>
<organism evidence="2 3">
    <name type="scientific">Papilio machaon</name>
    <name type="common">Old World swallowtail butterfly</name>
    <dbReference type="NCBI Taxonomy" id="76193"/>
    <lineage>
        <taxon>Eukaryota</taxon>
        <taxon>Metazoa</taxon>
        <taxon>Ecdysozoa</taxon>
        <taxon>Arthropoda</taxon>
        <taxon>Hexapoda</taxon>
        <taxon>Insecta</taxon>
        <taxon>Pterygota</taxon>
        <taxon>Neoptera</taxon>
        <taxon>Endopterygota</taxon>
        <taxon>Lepidoptera</taxon>
        <taxon>Glossata</taxon>
        <taxon>Ditrysia</taxon>
        <taxon>Papilionoidea</taxon>
        <taxon>Papilionidae</taxon>
        <taxon>Papilioninae</taxon>
        <taxon>Papilio</taxon>
    </lineage>
</organism>
<sequence>MRLPRAEPTEHVGATPANAGYCRTTASEDAWTAPPARSDQQGKHSPFIPALTRTYNKCTRLENANGFECHKNANGSYRDENVNGS</sequence>
<evidence type="ECO:0000313" key="2">
    <source>
        <dbReference type="EMBL" id="KPJ11842.1"/>
    </source>
</evidence>
<evidence type="ECO:0000256" key="1">
    <source>
        <dbReference type="SAM" id="MobiDB-lite"/>
    </source>
</evidence>
<evidence type="ECO:0000313" key="3">
    <source>
        <dbReference type="Proteomes" id="UP000053240"/>
    </source>
</evidence>
<dbReference type="InParanoid" id="A0A194R2B9"/>
<feature type="region of interest" description="Disordered" evidence="1">
    <location>
        <begin position="1"/>
        <end position="48"/>
    </location>
</feature>